<feature type="non-terminal residue" evidence="4">
    <location>
        <position position="1"/>
    </location>
</feature>
<dbReference type="AlphaFoldDB" id="A0A0F9ENL1"/>
<comment type="subcellular location">
    <subcellularLocation>
        <location evidence="1">Virion</location>
    </subcellularLocation>
</comment>
<protein>
    <recommendedName>
        <fullName evidence="3">Phage capsid-like C-terminal domain-containing protein</fullName>
    </recommendedName>
</protein>
<organism evidence="4">
    <name type="scientific">marine sediment metagenome</name>
    <dbReference type="NCBI Taxonomy" id="412755"/>
    <lineage>
        <taxon>unclassified sequences</taxon>
        <taxon>metagenomes</taxon>
        <taxon>ecological metagenomes</taxon>
    </lineage>
</organism>
<gene>
    <name evidence="4" type="ORF">LCGC14_2405070</name>
</gene>
<dbReference type="GO" id="GO:0044423">
    <property type="term" value="C:virion component"/>
    <property type="evidence" value="ECO:0007669"/>
    <property type="project" value="UniProtKB-KW"/>
</dbReference>
<proteinExistence type="predicted"/>
<dbReference type="Gene3D" id="3.30.2320.10">
    <property type="entry name" value="hypothetical protein PF0899 domain"/>
    <property type="match status" value="1"/>
</dbReference>
<evidence type="ECO:0000313" key="4">
    <source>
        <dbReference type="EMBL" id="KKL25458.1"/>
    </source>
</evidence>
<dbReference type="InterPro" id="IPR024455">
    <property type="entry name" value="Phage_capsid"/>
</dbReference>
<dbReference type="SUPFAM" id="SSF56563">
    <property type="entry name" value="Major capsid protein gp5"/>
    <property type="match status" value="1"/>
</dbReference>
<accession>A0A0F9ENL1</accession>
<comment type="caution">
    <text evidence="4">The sequence shown here is derived from an EMBL/GenBank/DDBJ whole genome shotgun (WGS) entry which is preliminary data.</text>
</comment>
<evidence type="ECO:0000256" key="1">
    <source>
        <dbReference type="ARBA" id="ARBA00004328"/>
    </source>
</evidence>
<name>A0A0F9ENL1_9ZZZZ</name>
<feature type="domain" description="Phage capsid-like C-terminal" evidence="3">
    <location>
        <begin position="5"/>
        <end position="207"/>
    </location>
</feature>
<dbReference type="NCBIfam" id="TIGR01554">
    <property type="entry name" value="major_cap_HK97"/>
    <property type="match status" value="1"/>
</dbReference>
<dbReference type="Pfam" id="PF05065">
    <property type="entry name" value="Phage_capsid"/>
    <property type="match status" value="1"/>
</dbReference>
<evidence type="ECO:0000256" key="2">
    <source>
        <dbReference type="ARBA" id="ARBA00022844"/>
    </source>
</evidence>
<dbReference type="InterPro" id="IPR054612">
    <property type="entry name" value="Phage_capsid-like_C"/>
</dbReference>
<keyword evidence="2" id="KW-0946">Virion</keyword>
<sequence>PHPMAKEVAVSRTLLRRSPDSESIVRSELARVVSEAEENGFLTGHGAQQPLGVFTVSSDGISASRDVSEGNTTSSPTFDGLKRAKYSIKQTYWKGLNWMFHRDAMLRIALLKDGQGRYLLQDSVVVGEPDRMLGFPVRMSEFAPNTFTTGLYVGILGDFANYWIVTALNFTLERLVELNARSNQDLFIVRMETDGAPVREEAFARVKLG</sequence>
<dbReference type="EMBL" id="LAZR01036207">
    <property type="protein sequence ID" value="KKL25458.1"/>
    <property type="molecule type" value="Genomic_DNA"/>
</dbReference>
<evidence type="ECO:0000259" key="3">
    <source>
        <dbReference type="Pfam" id="PF05065"/>
    </source>
</evidence>
<reference evidence="4" key="1">
    <citation type="journal article" date="2015" name="Nature">
        <title>Complex archaea that bridge the gap between prokaryotes and eukaryotes.</title>
        <authorList>
            <person name="Spang A."/>
            <person name="Saw J.H."/>
            <person name="Jorgensen S.L."/>
            <person name="Zaremba-Niedzwiedzka K."/>
            <person name="Martijn J."/>
            <person name="Lind A.E."/>
            <person name="van Eijk R."/>
            <person name="Schleper C."/>
            <person name="Guy L."/>
            <person name="Ettema T.J."/>
        </authorList>
    </citation>
    <scope>NUCLEOTIDE SEQUENCE</scope>
</reference>